<dbReference type="InterPro" id="IPR006140">
    <property type="entry name" value="D-isomer_DH_NAD-bd"/>
</dbReference>
<feature type="domain" description="D-isomer specific 2-hydroxyacid dehydrogenase catalytic" evidence="5">
    <location>
        <begin position="6"/>
        <end position="318"/>
    </location>
</feature>
<comment type="similarity">
    <text evidence="1 4">Belongs to the D-isomer specific 2-hydroxyacid dehydrogenase family.</text>
</comment>
<dbReference type="EMBL" id="VOSK01000098">
    <property type="protein sequence ID" value="MPR27625.1"/>
    <property type="molecule type" value="Genomic_DNA"/>
</dbReference>
<keyword evidence="3" id="KW-0520">NAD</keyword>
<dbReference type="AlphaFoldDB" id="A0A5N7MKP6"/>
<dbReference type="Pfam" id="PF02826">
    <property type="entry name" value="2-Hacid_dh_C"/>
    <property type="match status" value="1"/>
</dbReference>
<dbReference type="GO" id="GO:0051287">
    <property type="term" value="F:NAD binding"/>
    <property type="evidence" value="ECO:0007669"/>
    <property type="project" value="InterPro"/>
</dbReference>
<protein>
    <submittedName>
        <fullName evidence="7">Hydroxyacid dehydrogenase</fullName>
    </submittedName>
</protein>
<evidence type="ECO:0000256" key="3">
    <source>
        <dbReference type="ARBA" id="ARBA00023027"/>
    </source>
</evidence>
<evidence type="ECO:0000256" key="4">
    <source>
        <dbReference type="RuleBase" id="RU003719"/>
    </source>
</evidence>
<proteinExistence type="inferred from homology"/>
<evidence type="ECO:0000259" key="5">
    <source>
        <dbReference type="Pfam" id="PF00389"/>
    </source>
</evidence>
<dbReference type="SUPFAM" id="SSF52283">
    <property type="entry name" value="Formate/glycerate dehydrogenase catalytic domain-like"/>
    <property type="match status" value="1"/>
</dbReference>
<dbReference type="PANTHER" id="PTHR43761:SF1">
    <property type="entry name" value="D-ISOMER SPECIFIC 2-HYDROXYACID DEHYDROGENASE CATALYTIC DOMAIN-CONTAINING PROTEIN-RELATED"/>
    <property type="match status" value="1"/>
</dbReference>
<dbReference type="CDD" id="cd12173">
    <property type="entry name" value="PGDH_4"/>
    <property type="match status" value="1"/>
</dbReference>
<organism evidence="7 8">
    <name type="scientific">Microvirga tunisiensis</name>
    <dbReference type="NCBI Taxonomy" id="2108360"/>
    <lineage>
        <taxon>Bacteria</taxon>
        <taxon>Pseudomonadati</taxon>
        <taxon>Pseudomonadota</taxon>
        <taxon>Alphaproteobacteria</taxon>
        <taxon>Hyphomicrobiales</taxon>
        <taxon>Methylobacteriaceae</taxon>
        <taxon>Microvirga</taxon>
    </lineage>
</organism>
<dbReference type="FunFam" id="3.40.50.720:FF:000203">
    <property type="entry name" value="D-3-phosphoglycerate dehydrogenase (SerA)"/>
    <property type="match status" value="1"/>
</dbReference>
<reference evidence="7 8" key="1">
    <citation type="journal article" date="2019" name="Syst. Appl. Microbiol.">
        <title>Microvirga tunisiensis sp. nov., a root nodule symbiotic bacterium isolated from Lupinus micranthus and L. luteus grown in Northern Tunisia.</title>
        <authorList>
            <person name="Msaddak A."/>
            <person name="Rejili M."/>
            <person name="Duran D."/>
            <person name="Mars M."/>
            <person name="Palacios J.M."/>
            <person name="Ruiz-Argueso T."/>
            <person name="Rey L."/>
            <person name="Imperial J."/>
        </authorList>
    </citation>
    <scope>NUCLEOTIDE SEQUENCE [LARGE SCALE GENOMIC DNA]</scope>
    <source>
        <strain evidence="7 8">Lmie10</strain>
    </source>
</reference>
<gene>
    <name evidence="7" type="ORF">FS320_21215</name>
</gene>
<evidence type="ECO:0000256" key="1">
    <source>
        <dbReference type="ARBA" id="ARBA00005854"/>
    </source>
</evidence>
<accession>A0A5N7MKP6</accession>
<evidence type="ECO:0000256" key="2">
    <source>
        <dbReference type="ARBA" id="ARBA00023002"/>
    </source>
</evidence>
<evidence type="ECO:0000313" key="8">
    <source>
        <dbReference type="Proteomes" id="UP000403266"/>
    </source>
</evidence>
<dbReference type="SUPFAM" id="SSF51735">
    <property type="entry name" value="NAD(P)-binding Rossmann-fold domains"/>
    <property type="match status" value="1"/>
</dbReference>
<dbReference type="OrthoDB" id="9793626at2"/>
<comment type="caution">
    <text evidence="7">The sequence shown here is derived from an EMBL/GenBank/DDBJ whole genome shotgun (WGS) entry which is preliminary data.</text>
</comment>
<dbReference type="InterPro" id="IPR036291">
    <property type="entry name" value="NAD(P)-bd_dom_sf"/>
</dbReference>
<dbReference type="GO" id="GO:0016616">
    <property type="term" value="F:oxidoreductase activity, acting on the CH-OH group of donors, NAD or NADP as acceptor"/>
    <property type="evidence" value="ECO:0007669"/>
    <property type="project" value="InterPro"/>
</dbReference>
<dbReference type="RefSeq" id="WP_152713944.1">
    <property type="nucleotide sequence ID" value="NZ_VOSJ01000098.1"/>
</dbReference>
<dbReference type="PANTHER" id="PTHR43761">
    <property type="entry name" value="D-ISOMER SPECIFIC 2-HYDROXYACID DEHYDROGENASE FAMILY PROTEIN (AFU_ORTHOLOGUE AFUA_1G13630)"/>
    <property type="match status" value="1"/>
</dbReference>
<keyword evidence="8" id="KW-1185">Reference proteome</keyword>
<dbReference type="InterPro" id="IPR050418">
    <property type="entry name" value="D-iso_2-hydroxyacid_DH_PdxB"/>
</dbReference>
<name>A0A5N7MKP6_9HYPH</name>
<dbReference type="PROSITE" id="PS00670">
    <property type="entry name" value="D_2_HYDROXYACID_DH_2"/>
    <property type="match status" value="1"/>
</dbReference>
<evidence type="ECO:0000259" key="6">
    <source>
        <dbReference type="Pfam" id="PF02826"/>
    </source>
</evidence>
<dbReference type="InterPro" id="IPR029753">
    <property type="entry name" value="D-isomer_DH_CS"/>
</dbReference>
<dbReference type="Pfam" id="PF00389">
    <property type="entry name" value="2-Hacid_dh"/>
    <property type="match status" value="1"/>
</dbReference>
<evidence type="ECO:0000313" key="7">
    <source>
        <dbReference type="EMBL" id="MPR27625.1"/>
    </source>
</evidence>
<dbReference type="Gene3D" id="3.40.50.720">
    <property type="entry name" value="NAD(P)-binding Rossmann-like Domain"/>
    <property type="match status" value="2"/>
</dbReference>
<dbReference type="Proteomes" id="UP000403266">
    <property type="component" value="Unassembled WGS sequence"/>
</dbReference>
<keyword evidence="2 4" id="KW-0560">Oxidoreductase</keyword>
<feature type="domain" description="D-isomer specific 2-hydroxyacid dehydrogenase NAD-binding" evidence="6">
    <location>
        <begin position="104"/>
        <end position="286"/>
    </location>
</feature>
<dbReference type="InterPro" id="IPR006139">
    <property type="entry name" value="D-isomer_2_OHA_DH_cat_dom"/>
</dbReference>
<sequence>MPVIFVSSPIHEDVLEDLRTLGTVFCGYGPDAVAYDDVKGEVEAVLLRSGTFTARMFAESPKLKIVARHGVGTDTVDIPAATARNVWVTNTPGANSRAVAEHVFALVLSLCRKVRTASARTRNGDWSGDRMALTGIELNGRTIGLLGLGNIGRHVARIAEGFGMRVLVTDPALRQEPDPGLHLVPFDELVRESDILSLHLPLLPSTRTIIDAAVIGRMKDHAILVNTARGGLIDEAALVDALRNGKLGGAALDVLDAENADMTDPLPHNRIPLAEFPNLIVTPHVGGQTQEALMRVGHIATDAIRCVLEGGRPDCAINDVPSGVTGAGHRISA</sequence>